<gene>
    <name evidence="6" type="ORF">IAB16_05820</name>
</gene>
<name>A0A940DHY7_9FIRM</name>
<evidence type="ECO:0000259" key="5">
    <source>
        <dbReference type="SMART" id="SM01217"/>
    </source>
</evidence>
<dbReference type="InterPro" id="IPR013783">
    <property type="entry name" value="Ig-like_fold"/>
</dbReference>
<organism evidence="6 7">
    <name type="scientific">Candidatus Stercoripulliclostridium pullicola</name>
    <dbReference type="NCBI Taxonomy" id="2840953"/>
    <lineage>
        <taxon>Bacteria</taxon>
        <taxon>Bacillati</taxon>
        <taxon>Bacillota</taxon>
        <taxon>Clostridia</taxon>
        <taxon>Eubacteriales</taxon>
        <taxon>Candidatus Stercoripulliclostridium</taxon>
    </lineage>
</organism>
<dbReference type="PANTHER" id="PTHR42715:SF10">
    <property type="entry name" value="BETA-GLUCOSIDASE"/>
    <property type="match status" value="1"/>
</dbReference>
<evidence type="ECO:0000313" key="7">
    <source>
        <dbReference type="Proteomes" id="UP000727857"/>
    </source>
</evidence>
<dbReference type="InterPro" id="IPR026891">
    <property type="entry name" value="Fn3-like"/>
</dbReference>
<protein>
    <submittedName>
        <fullName evidence="6">Glycoside hydrolase family 3 C-terminal domain-containing protein</fullName>
    </submittedName>
</protein>
<dbReference type="InterPro" id="IPR050288">
    <property type="entry name" value="Cellulose_deg_GH3"/>
</dbReference>
<evidence type="ECO:0000256" key="3">
    <source>
        <dbReference type="ARBA" id="ARBA00023277"/>
    </source>
</evidence>
<dbReference type="Gene3D" id="2.60.40.10">
    <property type="entry name" value="Immunoglobulins"/>
    <property type="match status" value="1"/>
</dbReference>
<dbReference type="Gene3D" id="3.20.20.300">
    <property type="entry name" value="Glycoside hydrolase, family 3, N-terminal domain"/>
    <property type="match status" value="1"/>
</dbReference>
<dbReference type="GO" id="GO:0005975">
    <property type="term" value="P:carbohydrate metabolic process"/>
    <property type="evidence" value="ECO:0007669"/>
    <property type="project" value="InterPro"/>
</dbReference>
<dbReference type="SMART" id="SM01217">
    <property type="entry name" value="Fn3_like"/>
    <property type="match status" value="1"/>
</dbReference>
<dbReference type="PANTHER" id="PTHR42715">
    <property type="entry name" value="BETA-GLUCOSIDASE"/>
    <property type="match status" value="1"/>
</dbReference>
<keyword evidence="3" id="KW-0119">Carbohydrate metabolism</keyword>
<dbReference type="FunFam" id="2.60.40.10:FF:000495">
    <property type="entry name" value="Periplasmic beta-glucosidase"/>
    <property type="match status" value="1"/>
</dbReference>
<evidence type="ECO:0000313" key="6">
    <source>
        <dbReference type="EMBL" id="MBO8424518.1"/>
    </source>
</evidence>
<dbReference type="InterPro" id="IPR036962">
    <property type="entry name" value="Glyco_hydro_3_N_sf"/>
</dbReference>
<dbReference type="Gene3D" id="3.40.50.1700">
    <property type="entry name" value="Glycoside hydrolase family 3 C-terminal domain"/>
    <property type="match status" value="1"/>
</dbReference>
<dbReference type="AlphaFoldDB" id="A0A940DHY7"/>
<dbReference type="SUPFAM" id="SSF52279">
    <property type="entry name" value="Beta-D-glucan exohydrolase, C-terminal domain"/>
    <property type="match status" value="1"/>
</dbReference>
<comment type="similarity">
    <text evidence="1 4">Belongs to the glycosyl hydrolase 3 family.</text>
</comment>
<dbReference type="PRINTS" id="PR00133">
    <property type="entry name" value="GLHYDRLASE3"/>
</dbReference>
<dbReference type="InterPro" id="IPR019800">
    <property type="entry name" value="Glyco_hydro_3_AS"/>
</dbReference>
<reference evidence="6" key="2">
    <citation type="journal article" date="2021" name="PeerJ">
        <title>Extensive microbial diversity within the chicken gut microbiome revealed by metagenomics and culture.</title>
        <authorList>
            <person name="Gilroy R."/>
            <person name="Ravi A."/>
            <person name="Getino M."/>
            <person name="Pursley I."/>
            <person name="Horton D.L."/>
            <person name="Alikhan N.F."/>
            <person name="Baker D."/>
            <person name="Gharbi K."/>
            <person name="Hall N."/>
            <person name="Watson M."/>
            <person name="Adriaenssens E.M."/>
            <person name="Foster-Nyarko E."/>
            <person name="Jarju S."/>
            <person name="Secka A."/>
            <person name="Antonio M."/>
            <person name="Oren A."/>
            <person name="Chaudhuri R.R."/>
            <person name="La Ragione R."/>
            <person name="Hildebrand F."/>
            <person name="Pallen M.J."/>
        </authorList>
    </citation>
    <scope>NUCLEOTIDE SEQUENCE</scope>
    <source>
        <strain evidence="6">517</strain>
    </source>
</reference>
<dbReference type="InterPro" id="IPR036881">
    <property type="entry name" value="Glyco_hydro_3_C_sf"/>
</dbReference>
<sequence>MDIKKIVSELTLEEKAGLCSGKDFWRLKSVERLGIEEIMVSDGPHGLRKQADGGDHIGLNESVVATCFPTSVGVAASFDRDVARRQGIALGKEAAAEKLGVLLGPAINVKRSPLCGRNFEYMSEDPYLTGELSAEYVSGVQSSGVGVSVKHFAANNQENRRMTVSSEVDERTLREIYLPAFETTVKKASPWTIMCSYNRINGVYSSENKWLLNDVLRDEWGFDGFVMTDWGAIADRVKGLEAGLELEMPSSGGKNDRKIAEAVKSGELDEKILDRACERIIKIIFATRERAKCVYDREADHKLAREIAAECMVLLKNDGILPLAADKKYAFIGKFAKAPRHQGGGSSHINTYKVVGAWDAAEGIDRIYADGYTERDEVDATLIAEAVETAKKADVAIVFAGLTDAYESEGFDRTHIDMPAGHVKLIEAVAEANPNTVVVLHNGSPVSMPWLPKVKGVLEAYLGGEASGEAVYDILFGKVNPSGKLPETFPVALEDVAASAYFPGGTAAVQYREGLYVGYRYFDKAEKKVLFPFGYGLSYTEFGYSDLKIEQPEIDINAENLELSFTVENTGKVFGKEAVQVYVADKVSSVYRPVKELKAFDKVSLEPGEKKTVSFTLDKRAFAYYDVKAQDWKVESGEFEILVGASSRDIRLEATVNVKGDADAAGDDAARLPSYYGGKVEAVSDAEFATLLAREPAALDKPSDYKLDFSSTFEDAKRAGSMLGRFIAWLIPKCIKDNGLGSSAIMVAIIMQTPIRAMSNMSGGLLSDDMAAGLIMLFNREHRLKAWGKIFKGVFLMGKHAKLAKENKL</sequence>
<evidence type="ECO:0000256" key="2">
    <source>
        <dbReference type="ARBA" id="ARBA00022801"/>
    </source>
</evidence>
<evidence type="ECO:0000256" key="4">
    <source>
        <dbReference type="RuleBase" id="RU361161"/>
    </source>
</evidence>
<dbReference type="InterPro" id="IPR002772">
    <property type="entry name" value="Glyco_hydro_3_C"/>
</dbReference>
<accession>A0A940DHY7</accession>
<keyword evidence="2 4" id="KW-0378">Hydrolase</keyword>
<dbReference type="SUPFAM" id="SSF51445">
    <property type="entry name" value="(Trans)glycosidases"/>
    <property type="match status" value="1"/>
</dbReference>
<dbReference type="Pfam" id="PF01915">
    <property type="entry name" value="Glyco_hydro_3_C"/>
    <property type="match status" value="1"/>
</dbReference>
<evidence type="ECO:0000256" key="1">
    <source>
        <dbReference type="ARBA" id="ARBA00005336"/>
    </source>
</evidence>
<proteinExistence type="inferred from homology"/>
<dbReference type="Pfam" id="PF00933">
    <property type="entry name" value="Glyco_hydro_3"/>
    <property type="match status" value="1"/>
</dbReference>
<reference evidence="6" key="1">
    <citation type="submission" date="2020-10" db="EMBL/GenBank/DDBJ databases">
        <authorList>
            <person name="Gilroy R."/>
        </authorList>
    </citation>
    <scope>NUCLEOTIDE SEQUENCE</scope>
    <source>
        <strain evidence="6">517</strain>
    </source>
</reference>
<dbReference type="EMBL" id="JADINF010000147">
    <property type="protein sequence ID" value="MBO8424518.1"/>
    <property type="molecule type" value="Genomic_DNA"/>
</dbReference>
<dbReference type="PROSITE" id="PS00775">
    <property type="entry name" value="GLYCOSYL_HYDROL_F3"/>
    <property type="match status" value="1"/>
</dbReference>
<dbReference type="InterPro" id="IPR001764">
    <property type="entry name" value="Glyco_hydro_3_N"/>
</dbReference>
<dbReference type="InterPro" id="IPR017853">
    <property type="entry name" value="GH"/>
</dbReference>
<dbReference type="GO" id="GO:0008422">
    <property type="term" value="F:beta-glucosidase activity"/>
    <property type="evidence" value="ECO:0007669"/>
    <property type="project" value="UniProtKB-ARBA"/>
</dbReference>
<dbReference type="Proteomes" id="UP000727857">
    <property type="component" value="Unassembled WGS sequence"/>
</dbReference>
<dbReference type="Pfam" id="PF14310">
    <property type="entry name" value="Fn3-like"/>
    <property type="match status" value="1"/>
</dbReference>
<comment type="caution">
    <text evidence="6">The sequence shown here is derived from an EMBL/GenBank/DDBJ whole genome shotgun (WGS) entry which is preliminary data.</text>
</comment>
<keyword evidence="4" id="KW-0326">Glycosidase</keyword>
<feature type="domain" description="Fibronectin type III-like" evidence="5">
    <location>
        <begin position="577"/>
        <end position="647"/>
    </location>
</feature>